<evidence type="ECO:0000256" key="2">
    <source>
        <dbReference type="ARBA" id="ARBA00022490"/>
    </source>
</evidence>
<evidence type="ECO:0000256" key="1">
    <source>
        <dbReference type="ARBA" id="ARBA00004496"/>
    </source>
</evidence>
<dbReference type="SUPFAM" id="SSF55469">
    <property type="entry name" value="FMN-dependent nitroreductase-like"/>
    <property type="match status" value="1"/>
</dbReference>
<dbReference type="InterPro" id="IPR033877">
    <property type="entry name" value="Frm2/Hbn1"/>
</dbReference>
<reference evidence="5 6" key="1">
    <citation type="submission" date="2016-05" db="EMBL/GenBank/DDBJ databases">
        <title>Bacillus thuringiensis and Bacillus weihenstephanensis as novel biocontrol agents of wilt causing Verticillium species.</title>
        <authorList>
            <person name="Hollensteiner J."/>
            <person name="Wemheuer F."/>
            <person name="Harting R."/>
            <person name="Kolarzyk A."/>
            <person name="Diaz-Valerio S."/>
            <person name="Poehlein A."/>
            <person name="Brzuszkiewicz E."/>
            <person name="Nesemann K."/>
            <person name="Braus-Stromeyer S."/>
            <person name="Braus G."/>
            <person name="Daniel R."/>
            <person name="Liesegang H."/>
        </authorList>
    </citation>
    <scope>NUCLEOTIDE SEQUENCE [LARGE SCALE GENOMIC DNA]</scope>
    <source>
        <strain evidence="5 6">GOE11</strain>
    </source>
</reference>
<keyword evidence="2" id="KW-0963">Cytoplasm</keyword>
<organism evidence="5 6">
    <name type="scientific">Bacillus mycoides</name>
    <dbReference type="NCBI Taxonomy" id="1405"/>
    <lineage>
        <taxon>Bacteria</taxon>
        <taxon>Bacillati</taxon>
        <taxon>Bacillota</taxon>
        <taxon>Bacilli</taxon>
        <taxon>Bacillales</taxon>
        <taxon>Bacillaceae</taxon>
        <taxon>Bacillus</taxon>
        <taxon>Bacillus cereus group</taxon>
    </lineage>
</organism>
<accession>A0A1D3MHL8</accession>
<dbReference type="Pfam" id="PF00881">
    <property type="entry name" value="Nitroreductase"/>
    <property type="match status" value="1"/>
</dbReference>
<comment type="caution">
    <text evidence="5">The sequence shown here is derived from an EMBL/GenBank/DDBJ whole genome shotgun (WGS) entry which is preliminary data.</text>
</comment>
<dbReference type="InterPro" id="IPR000415">
    <property type="entry name" value="Nitroreductase-like"/>
</dbReference>
<dbReference type="EMBL" id="LXLX01000025">
    <property type="protein sequence ID" value="OFD96616.1"/>
    <property type="molecule type" value="Genomic_DNA"/>
</dbReference>
<feature type="domain" description="Nitroreductase" evidence="4">
    <location>
        <begin position="26"/>
        <end position="195"/>
    </location>
</feature>
<dbReference type="InterPro" id="IPR029479">
    <property type="entry name" value="Nitroreductase"/>
</dbReference>
<dbReference type="GO" id="GO:0034599">
    <property type="term" value="P:cellular response to oxidative stress"/>
    <property type="evidence" value="ECO:0007669"/>
    <property type="project" value="InterPro"/>
</dbReference>
<dbReference type="PATRIC" id="fig|86662.23.peg.1971"/>
<proteinExistence type="predicted"/>
<dbReference type="AlphaFoldDB" id="A0A1D3MHL8"/>
<dbReference type="Gene3D" id="3.40.109.10">
    <property type="entry name" value="NADH Oxidase"/>
    <property type="match status" value="1"/>
</dbReference>
<keyword evidence="3" id="KW-0560">Oxidoreductase</keyword>
<dbReference type="PANTHER" id="PTHR43035">
    <property type="entry name" value="FATTY ACID REPRESSION MUTANT PROTEIN 2-RELATED"/>
    <property type="match status" value="1"/>
</dbReference>
<evidence type="ECO:0000256" key="3">
    <source>
        <dbReference type="ARBA" id="ARBA00023002"/>
    </source>
</evidence>
<evidence type="ECO:0000313" key="5">
    <source>
        <dbReference type="EMBL" id="OFD96616.1"/>
    </source>
</evidence>
<evidence type="ECO:0000313" key="6">
    <source>
        <dbReference type="Proteomes" id="UP000175835"/>
    </source>
</evidence>
<evidence type="ECO:0000259" key="4">
    <source>
        <dbReference type="Pfam" id="PF00881"/>
    </source>
</evidence>
<dbReference type="PANTHER" id="PTHR43035:SF1">
    <property type="entry name" value="FATTY ACID REPRESSION MUTANT PROTEIN 2-RELATED"/>
    <property type="match status" value="1"/>
</dbReference>
<dbReference type="GO" id="GO:0005737">
    <property type="term" value="C:cytoplasm"/>
    <property type="evidence" value="ECO:0007669"/>
    <property type="project" value="UniProtKB-SubCell"/>
</dbReference>
<gene>
    <name evidence="5" type="ORF">BWGOE11_20560</name>
</gene>
<dbReference type="GO" id="GO:0016491">
    <property type="term" value="F:oxidoreductase activity"/>
    <property type="evidence" value="ECO:0007669"/>
    <property type="project" value="UniProtKB-KW"/>
</dbReference>
<sequence>MLRTYDTASNEKLEGIVMAKDFYSAIEDRRSIYAISKEQVVSDERIQEVIYHAVKHTPSAFNSQSARVVVLLGEQHDKLWDVTKETLRKIVPENSFAPTEEKMNAFKSGYGTVLYFEDSKVVESLQENFALYKDNFPTWSQQSSGMLQFAIWTALEIEGFGATLQHYNPLIDEEVRKEWDVPENWKLTAQMPFGKPVVSAGDKEYQPLEARVKIYK</sequence>
<dbReference type="CDD" id="cd02140">
    <property type="entry name" value="Frm2-like"/>
    <property type="match status" value="1"/>
</dbReference>
<name>A0A1D3MHL8_BACMY</name>
<protein>
    <submittedName>
        <fullName evidence="5">Nitroreductase</fullName>
    </submittedName>
</protein>
<dbReference type="FunFam" id="3.40.109.10:FF:000001">
    <property type="entry name" value="Nitroreductase family"/>
    <property type="match status" value="1"/>
</dbReference>
<dbReference type="Proteomes" id="UP000175835">
    <property type="component" value="Unassembled WGS sequence"/>
</dbReference>
<comment type="subcellular location">
    <subcellularLocation>
        <location evidence="1">Cytoplasm</location>
    </subcellularLocation>
</comment>